<feature type="domain" description="HTH araC/xylS-type" evidence="4">
    <location>
        <begin position="45"/>
        <end position="143"/>
    </location>
</feature>
<dbReference type="GO" id="GO:0043565">
    <property type="term" value="F:sequence-specific DNA binding"/>
    <property type="evidence" value="ECO:0007669"/>
    <property type="project" value="InterPro"/>
</dbReference>
<dbReference type="InterPro" id="IPR050204">
    <property type="entry name" value="AraC_XylS_family_regulators"/>
</dbReference>
<dbReference type="PANTHER" id="PTHR46796">
    <property type="entry name" value="HTH-TYPE TRANSCRIPTIONAL ACTIVATOR RHAS-RELATED"/>
    <property type="match status" value="1"/>
</dbReference>
<dbReference type="AlphaFoldDB" id="A0A160N3N2"/>
<dbReference type="SMART" id="SM00342">
    <property type="entry name" value="HTH_ARAC"/>
    <property type="match status" value="1"/>
</dbReference>
<dbReference type="STRING" id="445710.ATSB10_30260"/>
<dbReference type="InterPro" id="IPR018060">
    <property type="entry name" value="HTH_AraC"/>
</dbReference>
<dbReference type="GO" id="GO:0003700">
    <property type="term" value="F:DNA-binding transcription factor activity"/>
    <property type="evidence" value="ECO:0007669"/>
    <property type="project" value="InterPro"/>
</dbReference>
<gene>
    <name evidence="5" type="ORF">ATSB10_30260</name>
</gene>
<evidence type="ECO:0000256" key="3">
    <source>
        <dbReference type="ARBA" id="ARBA00023163"/>
    </source>
</evidence>
<dbReference type="PATRIC" id="fig|445710.3.peg.3023"/>
<evidence type="ECO:0000256" key="1">
    <source>
        <dbReference type="ARBA" id="ARBA00023015"/>
    </source>
</evidence>
<sequence>MVEEDLGRDIALAVARHLVVYLKRPGGQGQYSAALSLQVAEDCFGDLHDWMAAHLAYDLSLPRLAEQAAMSSRSFSRRYREATGMTPARAVEHLRIDEARRLLLETRLPMKRIAQRCGFGSEETLRRSFMRLLKVTPNDYRSRFGTTL</sequence>
<keyword evidence="6" id="KW-1185">Reference proteome</keyword>
<dbReference type="SUPFAM" id="SSF46689">
    <property type="entry name" value="Homeodomain-like"/>
    <property type="match status" value="2"/>
</dbReference>
<reference evidence="5 6" key="1">
    <citation type="submission" date="2016-02" db="EMBL/GenBank/DDBJ databases">
        <title>Complete genome sequencing and analysis of ATSB10, Dyella thiooxydans isolated from rhizosphere soil of sunflower (Helianthus annuus L.).</title>
        <authorList>
            <person name="Lee Y."/>
            <person name="Hwangbo K."/>
            <person name="Chung H."/>
            <person name="Yoo J."/>
            <person name="Kim K.Y."/>
            <person name="Sa T.M."/>
            <person name="Um Y."/>
            <person name="Madhaiyan M."/>
        </authorList>
    </citation>
    <scope>NUCLEOTIDE SEQUENCE [LARGE SCALE GENOMIC DNA]</scope>
    <source>
        <strain evidence="5 6">ATSB10</strain>
    </source>
</reference>
<protein>
    <submittedName>
        <fullName evidence="5">AraC family transcriptional regulator</fullName>
    </submittedName>
</protein>
<dbReference type="PROSITE" id="PS01124">
    <property type="entry name" value="HTH_ARAC_FAMILY_2"/>
    <property type="match status" value="1"/>
</dbReference>
<evidence type="ECO:0000256" key="2">
    <source>
        <dbReference type="ARBA" id="ARBA00023125"/>
    </source>
</evidence>
<dbReference type="Proteomes" id="UP000077255">
    <property type="component" value="Chromosome"/>
</dbReference>
<evidence type="ECO:0000313" key="5">
    <source>
        <dbReference type="EMBL" id="AND70480.1"/>
    </source>
</evidence>
<name>A0A160N3N2_9GAMM</name>
<dbReference type="Gene3D" id="1.10.10.60">
    <property type="entry name" value="Homeodomain-like"/>
    <property type="match status" value="1"/>
</dbReference>
<dbReference type="InterPro" id="IPR009057">
    <property type="entry name" value="Homeodomain-like_sf"/>
</dbReference>
<keyword evidence="1" id="KW-0805">Transcription regulation</keyword>
<evidence type="ECO:0000259" key="4">
    <source>
        <dbReference type="PROSITE" id="PS01124"/>
    </source>
</evidence>
<dbReference type="EMBL" id="CP014841">
    <property type="protein sequence ID" value="AND70480.1"/>
    <property type="molecule type" value="Genomic_DNA"/>
</dbReference>
<dbReference type="PANTHER" id="PTHR46796:SF6">
    <property type="entry name" value="ARAC SUBFAMILY"/>
    <property type="match status" value="1"/>
</dbReference>
<proteinExistence type="predicted"/>
<dbReference type="Pfam" id="PF12833">
    <property type="entry name" value="HTH_18"/>
    <property type="match status" value="1"/>
</dbReference>
<evidence type="ECO:0000313" key="6">
    <source>
        <dbReference type="Proteomes" id="UP000077255"/>
    </source>
</evidence>
<accession>A0A160N3N2</accession>
<keyword evidence="2" id="KW-0238">DNA-binding</keyword>
<organism evidence="5 6">
    <name type="scientific">Dyella thiooxydans</name>
    <dbReference type="NCBI Taxonomy" id="445710"/>
    <lineage>
        <taxon>Bacteria</taxon>
        <taxon>Pseudomonadati</taxon>
        <taxon>Pseudomonadota</taxon>
        <taxon>Gammaproteobacteria</taxon>
        <taxon>Lysobacterales</taxon>
        <taxon>Rhodanobacteraceae</taxon>
        <taxon>Dyella</taxon>
    </lineage>
</organism>
<keyword evidence="3" id="KW-0804">Transcription</keyword>
<dbReference type="KEGG" id="dtx:ATSB10_30260"/>